<proteinExistence type="predicted"/>
<reference evidence="2" key="2">
    <citation type="submission" date="2022-01" db="EMBL/GenBank/DDBJ databases">
        <authorList>
            <person name="Sanchez-Suarez J."/>
            <person name="Villamil L."/>
            <person name="Diaz L.E."/>
        </authorList>
    </citation>
    <scope>NUCLEOTIDE SEQUENCE</scope>
    <source>
        <strain evidence="2">EUFUS-Z928</strain>
    </source>
</reference>
<evidence type="ECO:0000256" key="1">
    <source>
        <dbReference type="SAM" id="Phobius"/>
    </source>
</evidence>
<reference evidence="2" key="1">
    <citation type="journal article" date="2022" name="Data Brief">
        <title>Draft genome sequence data of Gordonia hongkongensis strain EUFUS-Z928 isolated from the octocoral Eunicea fusca.</title>
        <authorList>
            <person name="Sanchez-Suarez J."/>
            <person name="Diaz L."/>
            <person name="Melo-Bolivar J."/>
            <person name="Villamil L."/>
        </authorList>
    </citation>
    <scope>NUCLEOTIDE SEQUENCE</scope>
    <source>
        <strain evidence="2">EUFUS-Z928</strain>
    </source>
</reference>
<gene>
    <name evidence="2" type="ORF">L2299_09680</name>
</gene>
<keyword evidence="1" id="KW-0812">Transmembrane</keyword>
<keyword evidence="1" id="KW-0472">Membrane</keyword>
<dbReference type="RefSeq" id="WP_277243454.1">
    <property type="nucleotide sequence ID" value="NZ_JAKJLQ010000006.1"/>
</dbReference>
<accession>A0ABT6BTN3</accession>
<keyword evidence="1" id="KW-1133">Transmembrane helix</keyword>
<evidence type="ECO:0000313" key="3">
    <source>
        <dbReference type="Proteomes" id="UP001152308"/>
    </source>
</evidence>
<protein>
    <submittedName>
        <fullName evidence="2">Uncharacterized protein</fullName>
    </submittedName>
</protein>
<evidence type="ECO:0000313" key="2">
    <source>
        <dbReference type="EMBL" id="MDF6101323.1"/>
    </source>
</evidence>
<sequence>MGKKPEITEEMINAELAGLDYKRAAGIVTVENGLTAWGVFFAVLAANLATSVVVGIIAWLIYALGS</sequence>
<keyword evidence="3" id="KW-1185">Reference proteome</keyword>
<name>A0ABT6BTN3_9ACTN</name>
<organism evidence="2 3">
    <name type="scientific">Gordonia hongkongensis</name>
    <dbReference type="NCBI Taxonomy" id="1701090"/>
    <lineage>
        <taxon>Bacteria</taxon>
        <taxon>Bacillati</taxon>
        <taxon>Actinomycetota</taxon>
        <taxon>Actinomycetes</taxon>
        <taxon>Mycobacteriales</taxon>
        <taxon>Gordoniaceae</taxon>
        <taxon>Gordonia</taxon>
    </lineage>
</organism>
<dbReference type="EMBL" id="JAKJLQ010000006">
    <property type="protein sequence ID" value="MDF6101323.1"/>
    <property type="molecule type" value="Genomic_DNA"/>
</dbReference>
<dbReference type="Proteomes" id="UP001152308">
    <property type="component" value="Unassembled WGS sequence"/>
</dbReference>
<comment type="caution">
    <text evidence="2">The sequence shown here is derived from an EMBL/GenBank/DDBJ whole genome shotgun (WGS) entry which is preliminary data.</text>
</comment>
<feature type="transmembrane region" description="Helical" evidence="1">
    <location>
        <begin position="39"/>
        <end position="64"/>
    </location>
</feature>